<dbReference type="RefSeq" id="XP_013384092.1">
    <property type="nucleotide sequence ID" value="XM_013528638.1"/>
</dbReference>
<keyword evidence="2 6" id="KW-0547">Nucleotide-binding</keyword>
<dbReference type="GeneID" id="106154319"/>
<dbReference type="Gene3D" id="3.40.50.300">
    <property type="entry name" value="P-loop containing nucleotide triphosphate hydrolases"/>
    <property type="match status" value="1"/>
</dbReference>
<comment type="function">
    <text evidence="6">The small GTPases Rab are key regulators in vesicle trafficking.</text>
</comment>
<dbReference type="InterPro" id="IPR001806">
    <property type="entry name" value="Small_GTPase"/>
</dbReference>
<organism evidence="7 8">
    <name type="scientific">Lingula anatina</name>
    <name type="common">Brachiopod</name>
    <name type="synonym">Lingula unguis</name>
    <dbReference type="NCBI Taxonomy" id="7574"/>
    <lineage>
        <taxon>Eukaryota</taxon>
        <taxon>Metazoa</taxon>
        <taxon>Spiralia</taxon>
        <taxon>Lophotrochozoa</taxon>
        <taxon>Brachiopoda</taxon>
        <taxon>Linguliformea</taxon>
        <taxon>Lingulata</taxon>
        <taxon>Lingulida</taxon>
        <taxon>Linguloidea</taxon>
        <taxon>Lingulidae</taxon>
        <taxon>Lingula</taxon>
    </lineage>
</organism>
<dbReference type="PROSITE" id="PS51421">
    <property type="entry name" value="RAS"/>
    <property type="match status" value="1"/>
</dbReference>
<evidence type="ECO:0000256" key="5">
    <source>
        <dbReference type="ARBA" id="ARBA00023289"/>
    </source>
</evidence>
<comment type="subcellular location">
    <subcellularLocation>
        <location evidence="6">Membrane</location>
        <topology evidence="6">Lipid-anchor</topology>
    </subcellularLocation>
</comment>
<dbReference type="STRING" id="7574.A0A1S3HDH3"/>
<dbReference type="NCBIfam" id="TIGR00231">
    <property type="entry name" value="small_GTP"/>
    <property type="match status" value="1"/>
</dbReference>
<dbReference type="SUPFAM" id="SSF52540">
    <property type="entry name" value="P-loop containing nucleoside triphosphate hydrolases"/>
    <property type="match status" value="1"/>
</dbReference>
<dbReference type="GO" id="GO:0008333">
    <property type="term" value="P:endosome to lysosome transport"/>
    <property type="evidence" value="ECO:0007669"/>
    <property type="project" value="TreeGrafter"/>
</dbReference>
<dbReference type="KEGG" id="lak:106154319"/>
<keyword evidence="4 6" id="KW-0449">Lipoprotein</keyword>
<dbReference type="GO" id="GO:0003924">
    <property type="term" value="F:GTPase activity"/>
    <property type="evidence" value="ECO:0007669"/>
    <property type="project" value="UniProtKB-UniRule"/>
</dbReference>
<dbReference type="SMART" id="SM00173">
    <property type="entry name" value="RAS"/>
    <property type="match status" value="1"/>
</dbReference>
<evidence type="ECO:0000256" key="3">
    <source>
        <dbReference type="ARBA" id="ARBA00023134"/>
    </source>
</evidence>
<keyword evidence="5 6" id="KW-0636">Prenylation</keyword>
<dbReference type="SMART" id="SM00176">
    <property type="entry name" value="RAN"/>
    <property type="match status" value="1"/>
</dbReference>
<dbReference type="SMART" id="SM00174">
    <property type="entry name" value="RHO"/>
    <property type="match status" value="1"/>
</dbReference>
<evidence type="ECO:0000313" key="8">
    <source>
        <dbReference type="RefSeq" id="XP_013384092.1"/>
    </source>
</evidence>
<dbReference type="PANTHER" id="PTHR47981">
    <property type="entry name" value="RAB FAMILY"/>
    <property type="match status" value="1"/>
</dbReference>
<dbReference type="GO" id="GO:0090385">
    <property type="term" value="P:phagosome-lysosome fusion"/>
    <property type="evidence" value="ECO:0007669"/>
    <property type="project" value="TreeGrafter"/>
</dbReference>
<keyword evidence="6" id="KW-0472">Membrane</keyword>
<dbReference type="OMA" id="NTCFNLQ"/>
<dbReference type="CDD" id="cd04107">
    <property type="entry name" value="Rab32_Rab38"/>
    <property type="match status" value="1"/>
</dbReference>
<dbReference type="PRINTS" id="PR00449">
    <property type="entry name" value="RASTRNSFRMNG"/>
</dbReference>
<keyword evidence="7" id="KW-1185">Reference proteome</keyword>
<evidence type="ECO:0000313" key="7">
    <source>
        <dbReference type="Proteomes" id="UP000085678"/>
    </source>
</evidence>
<dbReference type="InParanoid" id="A0A1S3HDH3"/>
<proteinExistence type="inferred from homology"/>
<dbReference type="Pfam" id="PF00071">
    <property type="entry name" value="Ras"/>
    <property type="match status" value="1"/>
</dbReference>
<dbReference type="Proteomes" id="UP000085678">
    <property type="component" value="Unplaced"/>
</dbReference>
<dbReference type="OrthoDB" id="245989at2759"/>
<dbReference type="InterPro" id="IPR027417">
    <property type="entry name" value="P-loop_NTPase"/>
</dbReference>
<reference evidence="8" key="1">
    <citation type="submission" date="2025-08" db="UniProtKB">
        <authorList>
            <consortium name="RefSeq"/>
        </authorList>
    </citation>
    <scope>IDENTIFICATION</scope>
    <source>
        <tissue evidence="8">Gonads</tissue>
    </source>
</reference>
<dbReference type="GO" id="GO:0005525">
    <property type="term" value="F:GTP binding"/>
    <property type="evidence" value="ECO:0007669"/>
    <property type="project" value="UniProtKB-UniRule"/>
</dbReference>
<evidence type="ECO:0000256" key="6">
    <source>
        <dbReference type="RuleBase" id="RU367128"/>
    </source>
</evidence>
<dbReference type="InterPro" id="IPR005225">
    <property type="entry name" value="Small_GTP-bd"/>
</dbReference>
<evidence type="ECO:0000256" key="1">
    <source>
        <dbReference type="ARBA" id="ARBA00006270"/>
    </source>
</evidence>
<dbReference type="PROSITE" id="PS51419">
    <property type="entry name" value="RAB"/>
    <property type="match status" value="1"/>
</dbReference>
<dbReference type="GO" id="GO:0016020">
    <property type="term" value="C:membrane"/>
    <property type="evidence" value="ECO:0007669"/>
    <property type="project" value="UniProtKB-SubCell"/>
</dbReference>
<accession>A0A1S3HDH3</accession>
<evidence type="ECO:0000256" key="2">
    <source>
        <dbReference type="ARBA" id="ARBA00022741"/>
    </source>
</evidence>
<dbReference type="InterPro" id="IPR030697">
    <property type="entry name" value="Rab29/Rab38/Rab32"/>
</dbReference>
<dbReference type="GO" id="GO:0005770">
    <property type="term" value="C:late endosome"/>
    <property type="evidence" value="ECO:0007669"/>
    <property type="project" value="TreeGrafter"/>
</dbReference>
<dbReference type="GO" id="GO:0005764">
    <property type="term" value="C:lysosome"/>
    <property type="evidence" value="ECO:0007669"/>
    <property type="project" value="TreeGrafter"/>
</dbReference>
<sequence>MEKLFKVIIIGDPTVGKTSFVQRYVNDSYRRDYKGTIGVDFALKVVKWSDRETVKLQLWDIAGQERFTSMTRVYYKDAHACIIMFDLLQKSTFNNAIKWKKDLDSKCTLPDGSNVPCLLLGNKCDLHQQRKVDQEEIETMCKENEFLDWKEISVKENIMIEESMRCLLEDMLVRHVDFDHSMMQSQNTGDGAGRAFRIRPQEPVEESGSKCPC</sequence>
<dbReference type="GO" id="GO:0005802">
    <property type="term" value="C:trans-Golgi network"/>
    <property type="evidence" value="ECO:0007669"/>
    <property type="project" value="UniProtKB-UniRule"/>
</dbReference>
<dbReference type="GO" id="GO:0045335">
    <property type="term" value="C:phagocytic vesicle"/>
    <property type="evidence" value="ECO:0007669"/>
    <property type="project" value="TreeGrafter"/>
</dbReference>
<gene>
    <name evidence="8" type="primary">LOC106154319</name>
</gene>
<comment type="similarity">
    <text evidence="1 6">Belongs to the small GTPase superfamily. Rab family.</text>
</comment>
<dbReference type="SMART" id="SM00175">
    <property type="entry name" value="RAB"/>
    <property type="match status" value="1"/>
</dbReference>
<dbReference type="AlphaFoldDB" id="A0A1S3HDH3"/>
<dbReference type="FunFam" id="3.40.50.300:FF:000222">
    <property type="entry name" value="RAB32, member RAS oncogene family"/>
    <property type="match status" value="1"/>
</dbReference>
<keyword evidence="3 6" id="KW-0342">GTP-binding</keyword>
<dbReference type="PROSITE" id="PS51420">
    <property type="entry name" value="RHO"/>
    <property type="match status" value="1"/>
</dbReference>
<name>A0A1S3HDH3_LINAN</name>
<evidence type="ECO:0000256" key="4">
    <source>
        <dbReference type="ARBA" id="ARBA00023288"/>
    </source>
</evidence>
<dbReference type="PANTHER" id="PTHR47981:SF42">
    <property type="entry name" value="RAS-RELATED PROTEIN RAB-7L1-LIKE ISOFORM X1"/>
    <property type="match status" value="1"/>
</dbReference>
<protein>
    <recommendedName>
        <fullName evidence="6">Ras-related protein Rab</fullName>
    </recommendedName>
</protein>